<accession>A0AAP9QSV9</accession>
<gene>
    <name evidence="1" type="ORF">HV331_01880</name>
</gene>
<sequence length="230" mass="25729">MFSNSDLITKMQADNLLAVRLEKALGGVKDSVLDQARRMRLGARRLAYYTSCFTDNYQDVCAAQKTEDIRFLEGLTQLVKQHNVVTRMFEIYVKQLLQGLTSERIGHIQKILIGKGATIASGAMTNQALAYTIVASVSYKFGLRIGVNTKLAKISVAAVTIVSYYGYVQEAVEAANRLRLGHQGYYNALYAEKLEMLYFIIEPVIGLNNHHFLPPTSDNDIADAIMRIIR</sequence>
<proteinExistence type="predicted"/>
<dbReference type="AlphaFoldDB" id="A0AAP9QSV9"/>
<organism evidence="1 2">
    <name type="scientific">Klebsiella aerogenes</name>
    <name type="common">Enterobacter aerogenes</name>
    <dbReference type="NCBI Taxonomy" id="548"/>
    <lineage>
        <taxon>Bacteria</taxon>
        <taxon>Pseudomonadati</taxon>
        <taxon>Pseudomonadota</taxon>
        <taxon>Gammaproteobacteria</taxon>
        <taxon>Enterobacterales</taxon>
        <taxon>Enterobacteriaceae</taxon>
        <taxon>Klebsiella/Raoultella group</taxon>
        <taxon>Klebsiella</taxon>
    </lineage>
</organism>
<evidence type="ECO:0000313" key="1">
    <source>
        <dbReference type="EMBL" id="QMR38312.1"/>
    </source>
</evidence>
<reference evidence="2" key="1">
    <citation type="submission" date="2020-06" db="EMBL/GenBank/DDBJ databases">
        <title>REHAB project genomes.</title>
        <authorList>
            <person name="Shaw L.P."/>
        </authorList>
    </citation>
    <scope>NUCLEOTIDE SEQUENCE [LARGE SCALE GENOMIC DNA]</scope>
    <source>
        <strain evidence="2">RHBSTW-00938</strain>
    </source>
</reference>
<dbReference type="EMBL" id="CP055904">
    <property type="protein sequence ID" value="QMR38312.1"/>
    <property type="molecule type" value="Genomic_DNA"/>
</dbReference>
<evidence type="ECO:0000313" key="2">
    <source>
        <dbReference type="Proteomes" id="UP000514462"/>
    </source>
</evidence>
<dbReference type="Proteomes" id="UP000514462">
    <property type="component" value="Chromosome"/>
</dbReference>
<dbReference type="RefSeq" id="WP_182015046.1">
    <property type="nucleotide sequence ID" value="NZ_CP055904.1"/>
</dbReference>
<protein>
    <submittedName>
        <fullName evidence="1">Uncharacterized protein</fullName>
    </submittedName>
</protein>
<name>A0AAP9QSV9_KLEAE</name>